<keyword evidence="1" id="KW-0862">Zinc</keyword>
<dbReference type="InterPro" id="IPR036236">
    <property type="entry name" value="Znf_C2H2_sf"/>
</dbReference>
<evidence type="ECO:0000256" key="1">
    <source>
        <dbReference type="PROSITE-ProRule" id="PRU00042"/>
    </source>
</evidence>
<evidence type="ECO:0000259" key="3">
    <source>
        <dbReference type="PROSITE" id="PS50157"/>
    </source>
</evidence>
<dbReference type="PANTHER" id="PTHR47222:SF5">
    <property type="entry name" value="LOW QUALITY PROTEIN: ZINC FINGER PROTEIN 532-LIKE"/>
    <property type="match status" value="1"/>
</dbReference>
<keyword evidence="5" id="KW-1185">Reference proteome</keyword>
<dbReference type="Proteomes" id="UP001153714">
    <property type="component" value="Chromosome 9"/>
</dbReference>
<evidence type="ECO:0000256" key="2">
    <source>
        <dbReference type="SAM" id="MobiDB-lite"/>
    </source>
</evidence>
<dbReference type="SUPFAM" id="SSF57667">
    <property type="entry name" value="beta-beta-alpha zinc fingers"/>
    <property type="match status" value="2"/>
</dbReference>
<dbReference type="InterPro" id="IPR013087">
    <property type="entry name" value="Znf_C2H2_type"/>
</dbReference>
<protein>
    <recommendedName>
        <fullName evidence="3">C2H2-type domain-containing protein</fullName>
    </recommendedName>
</protein>
<dbReference type="PROSITE" id="PS00028">
    <property type="entry name" value="ZINC_FINGER_C2H2_1"/>
    <property type="match status" value="6"/>
</dbReference>
<dbReference type="OrthoDB" id="8856548at2759"/>
<organism evidence="4 5">
    <name type="scientific">Diatraea saccharalis</name>
    <name type="common">sugarcane borer</name>
    <dbReference type="NCBI Taxonomy" id="40085"/>
    <lineage>
        <taxon>Eukaryota</taxon>
        <taxon>Metazoa</taxon>
        <taxon>Ecdysozoa</taxon>
        <taxon>Arthropoda</taxon>
        <taxon>Hexapoda</taxon>
        <taxon>Insecta</taxon>
        <taxon>Pterygota</taxon>
        <taxon>Neoptera</taxon>
        <taxon>Endopterygota</taxon>
        <taxon>Lepidoptera</taxon>
        <taxon>Glossata</taxon>
        <taxon>Ditrysia</taxon>
        <taxon>Pyraloidea</taxon>
        <taxon>Crambidae</taxon>
        <taxon>Crambinae</taxon>
        <taxon>Diatraea</taxon>
    </lineage>
</organism>
<feature type="domain" description="C2H2-type" evidence="3">
    <location>
        <begin position="557"/>
        <end position="580"/>
    </location>
</feature>
<dbReference type="PROSITE" id="PS50157">
    <property type="entry name" value="ZINC_FINGER_C2H2_2"/>
    <property type="match status" value="2"/>
</dbReference>
<reference evidence="4" key="2">
    <citation type="submission" date="2022-10" db="EMBL/GenBank/DDBJ databases">
        <authorList>
            <consortium name="ENA_rothamsted_submissions"/>
            <consortium name="culmorum"/>
            <person name="King R."/>
        </authorList>
    </citation>
    <scope>NUCLEOTIDE SEQUENCE</scope>
</reference>
<dbReference type="AlphaFoldDB" id="A0A9N9RF37"/>
<evidence type="ECO:0000313" key="4">
    <source>
        <dbReference type="EMBL" id="CAG9796584.1"/>
    </source>
</evidence>
<dbReference type="InterPro" id="IPR045914">
    <property type="entry name" value="Zn532-like"/>
</dbReference>
<dbReference type="Gene3D" id="3.30.160.60">
    <property type="entry name" value="Classic Zinc Finger"/>
    <property type="match status" value="4"/>
</dbReference>
<sequence>MLIFIYRIMDVDEKYSIKNLLFYRAIPPFTINEPIAGYKLFGCIDCGDRFVLESSYQDHINRKSVKISYTCRRCSASQRKIFYNRCNLLSHIRSHSFKTATINVSDLNIEPLPLKFFKVSNATAPQPQVAQSSSENTKECISERTVCVECNKDITVEGSPHKDRVNHYMKYTNRFHSCPVCLLTLPTICALKSHLRVHLKNPPYFCPECGNQLPNKIINYPFSHNCEGFNMMRATVRLECPVPKCQSTLFHPHDFKKHLKLDHMKKVFKCPYCVVACFSGVTISKHLETHQPQQINNILIFHQCEMCPGRLVVQNHLESHINAHINDNVYPCWTCGTRLKNIPLLINHHINQHITSNNGMAEELKNALKTSLECNSTKALQTKMFRVVKRCDQCLRSFSYKCNFDDIKILPNACPYKCTPSSKSLLRQSDTEASTNIVCPLCQENIDSKWENVKKHFSLRHKKHKCLDGEVKLIKTDLITRRNKNRIRKSAKNSRVRKRKHANNHKHKNPTITGNISREDTTIPQAEFICIKCRHECESKEDLEDHIRDHRDPCMEYQCLECGECFIVKPSFSTHLLINHGISDVDDYIEKKKCYNDVAFIVNQDKDVDMPLDENQCRICREKFDDPDDLEKHFRVHGMAFLMKNSQSKSAIS</sequence>
<feature type="region of interest" description="Disordered" evidence="2">
    <location>
        <begin position="489"/>
        <end position="517"/>
    </location>
</feature>
<evidence type="ECO:0000313" key="5">
    <source>
        <dbReference type="Proteomes" id="UP001153714"/>
    </source>
</evidence>
<dbReference type="GO" id="GO:0008270">
    <property type="term" value="F:zinc ion binding"/>
    <property type="evidence" value="ECO:0007669"/>
    <property type="project" value="UniProtKB-KW"/>
</dbReference>
<keyword evidence="1" id="KW-0479">Metal-binding</keyword>
<reference evidence="4" key="1">
    <citation type="submission" date="2021-12" db="EMBL/GenBank/DDBJ databases">
        <authorList>
            <person name="King R."/>
        </authorList>
    </citation>
    <scope>NUCLEOTIDE SEQUENCE</scope>
</reference>
<dbReference type="SMART" id="SM00355">
    <property type="entry name" value="ZnF_C2H2"/>
    <property type="match status" value="11"/>
</dbReference>
<dbReference type="Pfam" id="PF00096">
    <property type="entry name" value="zf-C2H2"/>
    <property type="match status" value="1"/>
</dbReference>
<name>A0A9N9RF37_9NEOP</name>
<feature type="compositionally biased region" description="Basic residues" evidence="2">
    <location>
        <begin position="489"/>
        <end position="509"/>
    </location>
</feature>
<keyword evidence="1" id="KW-0863">Zinc-finger</keyword>
<feature type="domain" description="C2H2-type" evidence="3">
    <location>
        <begin position="615"/>
        <end position="637"/>
    </location>
</feature>
<dbReference type="Pfam" id="PF25412">
    <property type="entry name" value="zf-C2H2_ZNF592"/>
    <property type="match status" value="1"/>
</dbReference>
<accession>A0A9N9RF37</accession>
<dbReference type="EMBL" id="OU893340">
    <property type="protein sequence ID" value="CAG9796584.1"/>
    <property type="molecule type" value="Genomic_DNA"/>
</dbReference>
<proteinExistence type="predicted"/>
<dbReference type="InterPro" id="IPR057356">
    <property type="entry name" value="Znf-C2H2_ZNF592"/>
</dbReference>
<gene>
    <name evidence="4" type="ORF">DIATSA_LOCUS13766</name>
</gene>
<dbReference type="PANTHER" id="PTHR47222">
    <property type="entry name" value="ZINC FINGER PROTEIN 532-RELATED"/>
    <property type="match status" value="1"/>
</dbReference>